<dbReference type="RefSeq" id="WP_344886094.1">
    <property type="nucleotide sequence ID" value="NZ_BAABAL010000028.1"/>
</dbReference>
<evidence type="ECO:0000313" key="2">
    <source>
        <dbReference type="EMBL" id="GAA4037125.1"/>
    </source>
</evidence>
<comment type="caution">
    <text evidence="2">The sequence shown here is derived from an EMBL/GenBank/DDBJ whole genome shotgun (WGS) entry which is preliminary data.</text>
</comment>
<feature type="transmembrane region" description="Helical" evidence="1">
    <location>
        <begin position="64"/>
        <end position="86"/>
    </location>
</feature>
<dbReference type="Proteomes" id="UP001501747">
    <property type="component" value="Unassembled WGS sequence"/>
</dbReference>
<keyword evidence="1" id="KW-1133">Transmembrane helix</keyword>
<evidence type="ECO:0008006" key="4">
    <source>
        <dbReference type="Google" id="ProtNLM"/>
    </source>
</evidence>
<gene>
    <name evidence="2" type="ORF">GCM10022247_73680</name>
</gene>
<keyword evidence="1" id="KW-0812">Transmembrane</keyword>
<feature type="transmembrane region" description="Helical" evidence="1">
    <location>
        <begin position="21"/>
        <end position="44"/>
    </location>
</feature>
<keyword evidence="3" id="KW-1185">Reference proteome</keyword>
<name>A0ABP7U766_9PSEU</name>
<reference evidence="3" key="1">
    <citation type="journal article" date="2019" name="Int. J. Syst. Evol. Microbiol.">
        <title>The Global Catalogue of Microorganisms (GCM) 10K type strain sequencing project: providing services to taxonomists for standard genome sequencing and annotation.</title>
        <authorList>
            <consortium name="The Broad Institute Genomics Platform"/>
            <consortium name="The Broad Institute Genome Sequencing Center for Infectious Disease"/>
            <person name="Wu L."/>
            <person name="Ma J."/>
        </authorList>
    </citation>
    <scope>NUCLEOTIDE SEQUENCE [LARGE SCALE GENOMIC DNA]</scope>
    <source>
        <strain evidence="3">JCM 17342</strain>
    </source>
</reference>
<accession>A0ABP7U766</accession>
<organism evidence="2 3">
    <name type="scientific">Allokutzneria multivorans</name>
    <dbReference type="NCBI Taxonomy" id="1142134"/>
    <lineage>
        <taxon>Bacteria</taxon>
        <taxon>Bacillati</taxon>
        <taxon>Actinomycetota</taxon>
        <taxon>Actinomycetes</taxon>
        <taxon>Pseudonocardiales</taxon>
        <taxon>Pseudonocardiaceae</taxon>
        <taxon>Allokutzneria</taxon>
    </lineage>
</organism>
<proteinExistence type="predicted"/>
<sequence length="197" mass="21043">MRSPVKAIARSARAERVLTSLFGLLAVAAGALAIVVGLGWLGTFRSQRSVFDPLLAEWIAANPQWTKLIGIGLGIVLLVVGLLWTVRSLRPERQPDMLLSSSAAGRLKVTSGAVTDAVSADAESLAGVSRAKARLVGSAEEPALRLYLWLADGTDIRRIWQTLDTDVLARARSALGVDHLPTAIRLELDTSKPSRVS</sequence>
<keyword evidence="1" id="KW-0472">Membrane</keyword>
<dbReference type="EMBL" id="BAABAL010000028">
    <property type="protein sequence ID" value="GAA4037125.1"/>
    <property type="molecule type" value="Genomic_DNA"/>
</dbReference>
<evidence type="ECO:0000313" key="3">
    <source>
        <dbReference type="Proteomes" id="UP001501747"/>
    </source>
</evidence>
<protein>
    <recommendedName>
        <fullName evidence="4">Alkaline shock response membrane anchor protein AmaP</fullName>
    </recommendedName>
</protein>
<evidence type="ECO:0000256" key="1">
    <source>
        <dbReference type="SAM" id="Phobius"/>
    </source>
</evidence>